<dbReference type="FunFam" id="1.20.1560.10:FF:000013">
    <property type="entry name" value="ABC transporter C family member 2"/>
    <property type="match status" value="1"/>
</dbReference>
<feature type="transmembrane region" description="Helical" evidence="12">
    <location>
        <begin position="177"/>
        <end position="196"/>
    </location>
</feature>
<dbReference type="GO" id="GO:0016020">
    <property type="term" value="C:membrane"/>
    <property type="evidence" value="ECO:0007669"/>
    <property type="project" value="UniProtKB-SubCell"/>
</dbReference>
<keyword evidence="9 12" id="KW-0472">Membrane</keyword>
<evidence type="ECO:0000256" key="4">
    <source>
        <dbReference type="ARBA" id="ARBA00022692"/>
    </source>
</evidence>
<dbReference type="InterPro" id="IPR003439">
    <property type="entry name" value="ABC_transporter-like_ATP-bd"/>
</dbReference>
<feature type="domain" description="ABC transporter" evidence="13">
    <location>
        <begin position="619"/>
        <end position="873"/>
    </location>
</feature>
<evidence type="ECO:0000256" key="6">
    <source>
        <dbReference type="ARBA" id="ARBA00022741"/>
    </source>
</evidence>
<proteinExistence type="inferred from homology"/>
<dbReference type="InterPro" id="IPR003593">
    <property type="entry name" value="AAA+_ATPase"/>
</dbReference>
<sequence>MATSLASSQVGVGLTGACALLTTTFSFHYLVRFLQHLWTRRKRGYDLLSDSPDEDLYSDEDGAATEESMTEYSVIWQTAGILLGSLGGFAVSLAAAVIISGKENQHDRQTELLKSWLMVATWAWFLVHSLGLMFEHGCIRVFEHAQLLFWLSLAVIIATGGGALTSRENLDRDDIGLLSGELAAALLVWIPSMLVPRRPDVYRDGKIVDQMRTSSLFGRYTFYWASGILMKARKKGRLEDSEIPTIDNKLRAHQLLADFDREEIKKISSAYLQVLRAHWAPFARVYIGSTLGVICQFSPPLVMNQILKTLEDREKGLDVTMAGYYWVALLGLVKLVEGFIFSSVYWTSFFGMMIPIRSQLSAAVFAKTMRKKDVKGSQKEDESKVDDASTVDKSGEDEDELKNMKQGTINLLSVDSERIALFTAISNIFIESFVGTTYGFIYIWIMLGWQSLLAGLCVVVLTSPFNIYFSKKYSAAQDDLMKVRDKKMAVISEALQGIRQIKFQAQEARWEEKIRQVREEELQTLRRVFLADVAVIAAWIINPVFLSAVSLSVYAIINGSMSASVAFPALTIFGELEWTLSIVPELVTDGVDAVVSMGRIKRYLDSAEKKTVIIPSERIAMTDATIAWAADETETPTAVEGRFTLQHLTLGFPRNELSIVSGRTGSGKSLLLSALLGEADLLDGKIEMPSQMDPELRFDDRAHPGNWILPDEIAFVAQIPWIENGSLKDNILFGLPYEEERFNKTLHACALEKDLDSLPDGILTEIGANGINLSGGQRWRVSFARAVYSRAGILILDDIFSAVDAHVGKHIYEHGLTGDIMQGRTRILVTHHLKLCIPKAKYAIVLSNGLVENQGSVAELQERGIMDKLIETVEAEDAKSDEHEEAILLDNDEDEQVNVDLARIATRESVLSHRSRHNSRSVDIGDKTMALKTPMQFVQDEEREKGAVKWGIYKTYMKASGGIPVWLFLVGLFTLQEALVLGRSFWVKIWTSHVDVGSATTPTAMQLQSVLQMSMERVKTVAQENHTLSYWIGVYTALSLIACLLGTWRYVYLFYRSLAASRRMFDDLVKVVMRAPLRWLDTVPTGRILNRFSKDFETVDSKLINDIAYLLWNTLGLVGVNVAALYLSPYILILAVLCFVVSIQYAIFYLSGAREVKRMESNARSPIFELFGATLTGVATIRAFSRTSSYIDKMFSRLDLYSQRAYYVWLFNRWIGLRLSMIGSLFAVLVGVAVVAVKSIDASMAGFALSFALNYTGNVIWTLRRYANMELDMNSTERIVEYTVLPTEDQGGISPPAGWPTEGRVQVEELVVSYAPDLQPVLKGVSFEVQPGERVGIVGRTGAGKSSLTLALFQFIRASSGRILIDGLDISTLRLHDLRSRIAIIPQDPVLFSGTIRTNLDPFNEHDDTELLDALRRVHLIPSTAPGLPSASYTTTNTEDNKNIFTSLSSTITESGLNLSQGQRQLLCLARAIVSRPRILVLDEATSAVDMETDALIQDTIRAEFKGVTALVIAHRLQTVVDYERVLVLGEGKVVEFDSPRKLIRRKGVFWEMCWQTGEGEWLERVALGKGETGERGE</sequence>
<gene>
    <name evidence="15" type="ORF">EX30DRAFT_248403</name>
</gene>
<dbReference type="PANTHER" id="PTHR24223:SF456">
    <property type="entry name" value="MULTIDRUG RESISTANCE-ASSOCIATED PROTEIN LETHAL(2)03659"/>
    <property type="match status" value="1"/>
</dbReference>
<feature type="domain" description="ABC transmembrane type-1" evidence="14">
    <location>
        <begin position="967"/>
        <end position="1271"/>
    </location>
</feature>
<keyword evidence="8 12" id="KW-1133">Transmembrane helix</keyword>
<evidence type="ECO:0000256" key="3">
    <source>
        <dbReference type="ARBA" id="ARBA00022448"/>
    </source>
</evidence>
<dbReference type="InParanoid" id="A0A4S2MI95"/>
<dbReference type="FunFam" id="3.40.50.300:FF:000825">
    <property type="entry name" value="ABC bile acid transporter"/>
    <property type="match status" value="1"/>
</dbReference>
<keyword evidence="15" id="KW-0378">Hydrolase</keyword>
<evidence type="ECO:0000313" key="15">
    <source>
        <dbReference type="EMBL" id="TGZ76435.1"/>
    </source>
</evidence>
<evidence type="ECO:0000259" key="14">
    <source>
        <dbReference type="PROSITE" id="PS50929"/>
    </source>
</evidence>
<feature type="transmembrane region" description="Helical" evidence="12">
    <location>
        <begin position="1107"/>
        <end position="1124"/>
    </location>
</feature>
<dbReference type="GO" id="GO:0005737">
    <property type="term" value="C:cytoplasm"/>
    <property type="evidence" value="ECO:0007669"/>
    <property type="project" value="UniProtKB-ARBA"/>
</dbReference>
<keyword evidence="16" id="KW-1185">Reference proteome</keyword>
<feature type="transmembrane region" description="Helical" evidence="12">
    <location>
        <begin position="1030"/>
        <end position="1055"/>
    </location>
</feature>
<feature type="transmembrane region" description="Helical" evidence="12">
    <location>
        <begin position="79"/>
        <end position="101"/>
    </location>
</feature>
<feature type="transmembrane region" description="Helical" evidence="12">
    <location>
        <begin position="1130"/>
        <end position="1150"/>
    </location>
</feature>
<keyword evidence="4 12" id="KW-0812">Transmembrane</keyword>
<feature type="domain" description="ABC transporter" evidence="13">
    <location>
        <begin position="1305"/>
        <end position="1556"/>
    </location>
</feature>
<dbReference type="SUPFAM" id="SSF52540">
    <property type="entry name" value="P-loop containing nucleoside triphosphate hydrolases"/>
    <property type="match status" value="2"/>
</dbReference>
<dbReference type="CDD" id="cd03250">
    <property type="entry name" value="ABCC_MRP_domain1"/>
    <property type="match status" value="1"/>
</dbReference>
<name>A0A4S2MI95_9PEZI</name>
<feature type="transmembrane region" description="Helical" evidence="12">
    <location>
        <begin position="147"/>
        <end position="165"/>
    </location>
</feature>
<dbReference type="FunFam" id="3.40.50.300:FF:000565">
    <property type="entry name" value="ABC bile acid transporter"/>
    <property type="match status" value="1"/>
</dbReference>
<evidence type="ECO:0000256" key="9">
    <source>
        <dbReference type="ARBA" id="ARBA00023136"/>
    </source>
</evidence>
<keyword evidence="10" id="KW-0325">Glycoprotein</keyword>
<dbReference type="GO" id="GO:0016887">
    <property type="term" value="F:ATP hydrolysis activity"/>
    <property type="evidence" value="ECO:0007669"/>
    <property type="project" value="InterPro"/>
</dbReference>
<protein>
    <submittedName>
        <fullName evidence="15">P-loop containing nucleoside triphosphate hydrolase protein</fullName>
    </submittedName>
</protein>
<evidence type="ECO:0000259" key="13">
    <source>
        <dbReference type="PROSITE" id="PS50893"/>
    </source>
</evidence>
<evidence type="ECO:0000256" key="1">
    <source>
        <dbReference type="ARBA" id="ARBA00004141"/>
    </source>
</evidence>
<feature type="compositionally biased region" description="Basic and acidic residues" evidence="11">
    <location>
        <begin position="376"/>
        <end position="387"/>
    </location>
</feature>
<evidence type="ECO:0000256" key="12">
    <source>
        <dbReference type="SAM" id="Phobius"/>
    </source>
</evidence>
<keyword evidence="7" id="KW-0067">ATP-binding</keyword>
<accession>A0A4S2MI95</accession>
<feature type="transmembrane region" description="Helical" evidence="12">
    <location>
        <begin position="323"/>
        <end position="347"/>
    </location>
</feature>
<dbReference type="PANTHER" id="PTHR24223">
    <property type="entry name" value="ATP-BINDING CASSETTE SUB-FAMILY C"/>
    <property type="match status" value="1"/>
</dbReference>
<dbReference type="InterPro" id="IPR050173">
    <property type="entry name" value="ABC_transporter_C-like"/>
</dbReference>
<evidence type="ECO:0000313" key="16">
    <source>
        <dbReference type="Proteomes" id="UP000298138"/>
    </source>
</evidence>
<dbReference type="PROSITE" id="PS50929">
    <property type="entry name" value="ABC_TM1F"/>
    <property type="match status" value="2"/>
</dbReference>
<dbReference type="SUPFAM" id="SSF90123">
    <property type="entry name" value="ABC transporter transmembrane region"/>
    <property type="match status" value="2"/>
</dbReference>
<dbReference type="SMART" id="SM00382">
    <property type="entry name" value="AAA"/>
    <property type="match status" value="2"/>
</dbReference>
<keyword evidence="6" id="KW-0547">Nucleotide-binding</keyword>
<evidence type="ECO:0000256" key="5">
    <source>
        <dbReference type="ARBA" id="ARBA00022737"/>
    </source>
</evidence>
<evidence type="ECO:0000256" key="7">
    <source>
        <dbReference type="ARBA" id="ARBA00022840"/>
    </source>
</evidence>
<feature type="transmembrane region" description="Helical" evidence="12">
    <location>
        <begin position="1243"/>
        <end position="1263"/>
    </location>
</feature>
<dbReference type="CDD" id="cd18604">
    <property type="entry name" value="ABC_6TM_VMR1_D2_like"/>
    <property type="match status" value="1"/>
</dbReference>
<dbReference type="Pfam" id="PF00005">
    <property type="entry name" value="ABC_tran"/>
    <property type="match status" value="2"/>
</dbReference>
<dbReference type="InterPro" id="IPR017871">
    <property type="entry name" value="ABC_transporter-like_CS"/>
</dbReference>
<feature type="transmembrane region" description="Helical" evidence="12">
    <location>
        <begin position="12"/>
        <end position="34"/>
    </location>
</feature>
<dbReference type="GO" id="GO:0005524">
    <property type="term" value="F:ATP binding"/>
    <property type="evidence" value="ECO:0007669"/>
    <property type="project" value="UniProtKB-KW"/>
</dbReference>
<dbReference type="GO" id="GO:0140359">
    <property type="term" value="F:ABC-type transporter activity"/>
    <property type="evidence" value="ECO:0007669"/>
    <property type="project" value="InterPro"/>
</dbReference>
<keyword evidence="5" id="KW-0677">Repeat</keyword>
<dbReference type="OrthoDB" id="6500128at2759"/>
<dbReference type="InterPro" id="IPR027417">
    <property type="entry name" value="P-loop_NTPase"/>
</dbReference>
<dbReference type="STRING" id="341454.A0A4S2MI95"/>
<evidence type="ECO:0000256" key="11">
    <source>
        <dbReference type="SAM" id="MobiDB-lite"/>
    </source>
</evidence>
<dbReference type="Gene3D" id="1.20.1560.10">
    <property type="entry name" value="ABC transporter type 1, transmembrane domain"/>
    <property type="match status" value="2"/>
</dbReference>
<feature type="domain" description="ABC transmembrane type-1" evidence="14">
    <location>
        <begin position="409"/>
        <end position="592"/>
    </location>
</feature>
<dbReference type="InterPro" id="IPR036640">
    <property type="entry name" value="ABC1_TM_sf"/>
</dbReference>
<dbReference type="InterPro" id="IPR011527">
    <property type="entry name" value="ABC1_TM_dom"/>
</dbReference>
<dbReference type="EMBL" id="ML220179">
    <property type="protein sequence ID" value="TGZ76435.1"/>
    <property type="molecule type" value="Genomic_DNA"/>
</dbReference>
<keyword evidence="3" id="KW-0813">Transport</keyword>
<reference evidence="15 16" key="1">
    <citation type="submission" date="2019-04" db="EMBL/GenBank/DDBJ databases">
        <title>Comparative genomics and transcriptomics to analyze fruiting body development in filamentous ascomycetes.</title>
        <authorList>
            <consortium name="DOE Joint Genome Institute"/>
            <person name="Lutkenhaus R."/>
            <person name="Traeger S."/>
            <person name="Breuer J."/>
            <person name="Kuo A."/>
            <person name="Lipzen A."/>
            <person name="Pangilinan J."/>
            <person name="Dilworth D."/>
            <person name="Sandor L."/>
            <person name="Poggeler S."/>
            <person name="Barry K."/>
            <person name="Grigoriev I.V."/>
            <person name="Nowrousian M."/>
        </authorList>
    </citation>
    <scope>NUCLEOTIDE SEQUENCE [LARGE SCALE GENOMIC DNA]</scope>
    <source>
        <strain evidence="15 16">CBS 389.68</strain>
    </source>
</reference>
<dbReference type="CDD" id="cd18596">
    <property type="entry name" value="ABC_6TM_VMR1_D1_like"/>
    <property type="match status" value="1"/>
</dbReference>
<dbReference type="Gene3D" id="3.40.50.300">
    <property type="entry name" value="P-loop containing nucleotide triphosphate hydrolases"/>
    <property type="match status" value="2"/>
</dbReference>
<dbReference type="PROSITE" id="PS50893">
    <property type="entry name" value="ABC_TRANSPORTER_2"/>
    <property type="match status" value="2"/>
</dbReference>
<evidence type="ECO:0000256" key="2">
    <source>
        <dbReference type="ARBA" id="ARBA00009726"/>
    </source>
</evidence>
<dbReference type="PROSITE" id="PS00211">
    <property type="entry name" value="ABC_TRANSPORTER_1"/>
    <property type="match status" value="1"/>
</dbReference>
<evidence type="ECO:0000256" key="8">
    <source>
        <dbReference type="ARBA" id="ARBA00022989"/>
    </source>
</evidence>
<comment type="subcellular location">
    <subcellularLocation>
        <location evidence="1">Membrane</location>
        <topology evidence="1">Multi-pass membrane protein</topology>
    </subcellularLocation>
</comment>
<feature type="transmembrane region" description="Helical" evidence="12">
    <location>
        <begin position="1219"/>
        <end position="1237"/>
    </location>
</feature>
<organism evidence="15 16">
    <name type="scientific">Ascodesmis nigricans</name>
    <dbReference type="NCBI Taxonomy" id="341454"/>
    <lineage>
        <taxon>Eukaryota</taxon>
        <taxon>Fungi</taxon>
        <taxon>Dikarya</taxon>
        <taxon>Ascomycota</taxon>
        <taxon>Pezizomycotina</taxon>
        <taxon>Pezizomycetes</taxon>
        <taxon>Pezizales</taxon>
        <taxon>Ascodesmidaceae</taxon>
        <taxon>Ascodesmis</taxon>
    </lineage>
</organism>
<comment type="similarity">
    <text evidence="2">Belongs to the ABC transporter superfamily. ABCC family. Conjugate transporter (TC 3.A.1.208) subfamily.</text>
</comment>
<feature type="transmembrane region" description="Helical" evidence="12">
    <location>
        <begin position="963"/>
        <end position="986"/>
    </location>
</feature>
<feature type="transmembrane region" description="Helical" evidence="12">
    <location>
        <begin position="285"/>
        <end position="303"/>
    </location>
</feature>
<feature type="transmembrane region" description="Helical" evidence="12">
    <location>
        <begin position="113"/>
        <end position="135"/>
    </location>
</feature>
<dbReference type="Proteomes" id="UP000298138">
    <property type="component" value="Unassembled WGS sequence"/>
</dbReference>
<feature type="transmembrane region" description="Helical" evidence="12">
    <location>
        <begin position="451"/>
        <end position="469"/>
    </location>
</feature>
<feature type="region of interest" description="Disordered" evidence="11">
    <location>
        <begin position="376"/>
        <end position="399"/>
    </location>
</feature>
<evidence type="ECO:0000256" key="10">
    <source>
        <dbReference type="ARBA" id="ARBA00023180"/>
    </source>
</evidence>
<dbReference type="Pfam" id="PF00664">
    <property type="entry name" value="ABC_membrane"/>
    <property type="match status" value="2"/>
</dbReference>
<dbReference type="CDD" id="cd03244">
    <property type="entry name" value="ABCC_MRP_domain2"/>
    <property type="match status" value="1"/>
</dbReference>